<dbReference type="Proteomes" id="UP000023152">
    <property type="component" value="Unassembled WGS sequence"/>
</dbReference>
<sequence length="345" mass="38215">MAKTKKLLIHNNLVDQTCNHASIATDNQMTMDHAQSSPCLTEKGVTQLKEQEQEQEQDHTLSNQSEDNNTITVDDEPCGWKNAELDKENVNAKNPTKSFAVSKQEFAPLRKSRSVDGGIGLDVIANEKKDSPQYFTATQGLVTSPSPPSTLSRDIDPNFPAAMPCPTCLEERTDAELSTPASVASLSAKEEKKQMTLLLPSYIHHHNININIIIAKNKNKNKNNNAILEISMKTNKINDSDPLKARRAHSIESSRNLANRKQSNISNNTEDTHESGCCSHDCLFDEKSEQKPNVAKMVPTDQLLRAHSDGVAVTSKLVKSQMENYFCKVPTDNVFSLSFSPCTHI</sequence>
<feature type="region of interest" description="Disordered" evidence="1">
    <location>
        <begin position="52"/>
        <end position="77"/>
    </location>
</feature>
<feature type="compositionally biased region" description="Polar residues" evidence="1">
    <location>
        <begin position="60"/>
        <end position="72"/>
    </location>
</feature>
<organism evidence="2 3">
    <name type="scientific">Reticulomyxa filosa</name>
    <dbReference type="NCBI Taxonomy" id="46433"/>
    <lineage>
        <taxon>Eukaryota</taxon>
        <taxon>Sar</taxon>
        <taxon>Rhizaria</taxon>
        <taxon>Retaria</taxon>
        <taxon>Foraminifera</taxon>
        <taxon>Monothalamids</taxon>
        <taxon>Reticulomyxidae</taxon>
        <taxon>Reticulomyxa</taxon>
    </lineage>
</organism>
<dbReference type="EMBL" id="ASPP01006508">
    <property type="protein sequence ID" value="ETO28724.1"/>
    <property type="molecule type" value="Genomic_DNA"/>
</dbReference>
<comment type="caution">
    <text evidence="2">The sequence shown here is derived from an EMBL/GenBank/DDBJ whole genome shotgun (WGS) entry which is preliminary data.</text>
</comment>
<evidence type="ECO:0000313" key="3">
    <source>
        <dbReference type="Proteomes" id="UP000023152"/>
    </source>
</evidence>
<accession>X6NSI9</accession>
<reference evidence="2 3" key="1">
    <citation type="journal article" date="2013" name="Curr. Biol.">
        <title>The Genome of the Foraminiferan Reticulomyxa filosa.</title>
        <authorList>
            <person name="Glockner G."/>
            <person name="Hulsmann N."/>
            <person name="Schleicher M."/>
            <person name="Noegel A.A."/>
            <person name="Eichinger L."/>
            <person name="Gallinger C."/>
            <person name="Pawlowski J."/>
            <person name="Sierra R."/>
            <person name="Euteneuer U."/>
            <person name="Pillet L."/>
            <person name="Moustafa A."/>
            <person name="Platzer M."/>
            <person name="Groth M."/>
            <person name="Szafranski K."/>
            <person name="Schliwa M."/>
        </authorList>
    </citation>
    <scope>NUCLEOTIDE SEQUENCE [LARGE SCALE GENOMIC DNA]</scope>
</reference>
<keyword evidence="3" id="KW-1185">Reference proteome</keyword>
<evidence type="ECO:0000313" key="2">
    <source>
        <dbReference type="EMBL" id="ETO28724.1"/>
    </source>
</evidence>
<protein>
    <submittedName>
        <fullName evidence="2">Uncharacterized protein</fullName>
    </submittedName>
</protein>
<proteinExistence type="predicted"/>
<evidence type="ECO:0000256" key="1">
    <source>
        <dbReference type="SAM" id="MobiDB-lite"/>
    </source>
</evidence>
<gene>
    <name evidence="2" type="ORF">RFI_08402</name>
</gene>
<dbReference type="AlphaFoldDB" id="X6NSI9"/>
<name>X6NSI9_RETFI</name>